<evidence type="ECO:0000313" key="6">
    <source>
        <dbReference type="EMBL" id="NIC05931.1"/>
    </source>
</evidence>
<dbReference type="InterPro" id="IPR001078">
    <property type="entry name" value="2-oxoacid_DH_actylTfrase"/>
</dbReference>
<dbReference type="Pfam" id="PF00198">
    <property type="entry name" value="2-oxoacid_dh"/>
    <property type="match status" value="1"/>
</dbReference>
<protein>
    <submittedName>
        <fullName evidence="6">2-oxo acid dehydrogenase subunit E2</fullName>
    </submittedName>
</protein>
<keyword evidence="3" id="KW-0012">Acyltransferase</keyword>
<evidence type="ECO:0000256" key="4">
    <source>
        <dbReference type="SAM" id="MobiDB-lite"/>
    </source>
</evidence>
<dbReference type="EMBL" id="JAAQTO010000028">
    <property type="protein sequence ID" value="NIC05931.1"/>
    <property type="molecule type" value="Genomic_DNA"/>
</dbReference>
<dbReference type="Proteomes" id="UP001318321">
    <property type="component" value="Unassembled WGS sequence"/>
</dbReference>
<dbReference type="InterPro" id="IPR023213">
    <property type="entry name" value="CAT-like_dom_sf"/>
</dbReference>
<evidence type="ECO:0000256" key="1">
    <source>
        <dbReference type="ARBA" id="ARBA00001938"/>
    </source>
</evidence>
<dbReference type="InterPro" id="IPR050743">
    <property type="entry name" value="2-oxoacid_DH_E2_comp"/>
</dbReference>
<evidence type="ECO:0000256" key="2">
    <source>
        <dbReference type="ARBA" id="ARBA00022679"/>
    </source>
</evidence>
<organism evidence="6 7">
    <name type="scientific">Billgrantia bachuensis</name>
    <dbReference type="NCBI Taxonomy" id="2717286"/>
    <lineage>
        <taxon>Bacteria</taxon>
        <taxon>Pseudomonadati</taxon>
        <taxon>Pseudomonadota</taxon>
        <taxon>Gammaproteobacteria</taxon>
        <taxon>Oceanospirillales</taxon>
        <taxon>Halomonadaceae</taxon>
        <taxon>Billgrantia</taxon>
    </lineage>
</organism>
<evidence type="ECO:0000313" key="7">
    <source>
        <dbReference type="Proteomes" id="UP001318321"/>
    </source>
</evidence>
<gene>
    <name evidence="6" type="ORF">HBJ55_10875</name>
</gene>
<proteinExistence type="predicted"/>
<keyword evidence="7" id="KW-1185">Reference proteome</keyword>
<comment type="caution">
    <text evidence="6">The sequence shown here is derived from an EMBL/GenBank/DDBJ whole genome shotgun (WGS) entry which is preliminary data.</text>
</comment>
<accession>A0ABX0PRG2</accession>
<dbReference type="PANTHER" id="PTHR43178">
    <property type="entry name" value="DIHYDROLIPOAMIDE ACETYLTRANSFERASE COMPONENT OF PYRUVATE DEHYDROGENASE COMPLEX"/>
    <property type="match status" value="1"/>
</dbReference>
<reference evidence="6 7" key="1">
    <citation type="submission" date="2020-03" db="EMBL/GenBank/DDBJ databases">
        <title>Identification of Halomonas strains.</title>
        <authorList>
            <person name="Xiao Z."/>
            <person name="Dong F."/>
            <person name="Wang Z."/>
            <person name="Zhao J.-Y."/>
        </authorList>
    </citation>
    <scope>NUCLEOTIDE SEQUENCE [LARGE SCALE GENOMIC DNA]</scope>
    <source>
        <strain evidence="6 7">DX6</strain>
    </source>
</reference>
<feature type="domain" description="2-oxoacid dehydrogenase acyltransferase catalytic" evidence="5">
    <location>
        <begin position="33"/>
        <end position="252"/>
    </location>
</feature>
<name>A0ABX0PRG2_9GAMM</name>
<evidence type="ECO:0000259" key="5">
    <source>
        <dbReference type="Pfam" id="PF00198"/>
    </source>
</evidence>
<keyword evidence="2" id="KW-0808">Transferase</keyword>
<feature type="region of interest" description="Disordered" evidence="4">
    <location>
        <begin position="1"/>
        <end position="32"/>
    </location>
</feature>
<sequence>MKLDSTTRLDTTRPVGAGPLSARAGDEPLSEATAREIPLKGMRGMIASKMLQSLQTSAQLTHHASACLEAPQALRAHCRQQRLAVPSLQDLLLRLVVQTLADFPALNATLEKNRIVEHGSVNLGLAIPLPDDLLVAPALFGAESLGLGELPAARRTLTAKAQAGRLGVRELTGATFTVSNLGRSRVHHFTPILNVPQVAILGIGGIETRPVPLSDGWRAADFIGLSLTFDHRAVNGAPAAAFLDALCERIETLSPDAFDHELGETSSS</sequence>
<dbReference type="SUPFAM" id="SSF52777">
    <property type="entry name" value="CoA-dependent acyltransferases"/>
    <property type="match status" value="1"/>
</dbReference>
<evidence type="ECO:0000256" key="3">
    <source>
        <dbReference type="ARBA" id="ARBA00023315"/>
    </source>
</evidence>
<dbReference type="RefSeq" id="WP_167114232.1">
    <property type="nucleotide sequence ID" value="NZ_JAAQTO010000028.1"/>
</dbReference>
<dbReference type="PANTHER" id="PTHR43178:SF5">
    <property type="entry name" value="LIPOAMIDE ACYLTRANSFERASE COMPONENT OF BRANCHED-CHAIN ALPHA-KETO ACID DEHYDROGENASE COMPLEX, MITOCHONDRIAL"/>
    <property type="match status" value="1"/>
</dbReference>
<dbReference type="Gene3D" id="3.30.559.10">
    <property type="entry name" value="Chloramphenicol acetyltransferase-like domain"/>
    <property type="match status" value="1"/>
</dbReference>
<feature type="compositionally biased region" description="Basic and acidic residues" evidence="4">
    <location>
        <begin position="1"/>
        <end position="11"/>
    </location>
</feature>
<comment type="cofactor">
    <cofactor evidence="1">
        <name>(R)-lipoate</name>
        <dbReference type="ChEBI" id="CHEBI:83088"/>
    </cofactor>
</comment>